<organism evidence="1 2">
    <name type="scientific">Paenibacillus glacialis</name>
    <dbReference type="NCBI Taxonomy" id="494026"/>
    <lineage>
        <taxon>Bacteria</taxon>
        <taxon>Bacillati</taxon>
        <taxon>Bacillota</taxon>
        <taxon>Bacilli</taxon>
        <taxon>Bacillales</taxon>
        <taxon>Paenibacillaceae</taxon>
        <taxon>Paenibacillus</taxon>
    </lineage>
</organism>
<reference evidence="1 2" key="1">
    <citation type="submission" date="2016-03" db="EMBL/GenBank/DDBJ databases">
        <title>Draft genome sequence of Paenibacillus glacialis DSM 22343.</title>
        <authorList>
            <person name="Shin S.-K."/>
            <person name="Yi H."/>
        </authorList>
    </citation>
    <scope>NUCLEOTIDE SEQUENCE [LARGE SCALE GENOMIC DNA]</scope>
    <source>
        <strain evidence="1 2">DSM 22343</strain>
    </source>
</reference>
<name>A0A162MDC8_9BACL</name>
<dbReference type="AlphaFoldDB" id="A0A162MDC8"/>
<gene>
    <name evidence="1" type="ORF">PGLA_12630</name>
</gene>
<proteinExistence type="predicted"/>
<evidence type="ECO:0000313" key="1">
    <source>
        <dbReference type="EMBL" id="OAB42503.1"/>
    </source>
</evidence>
<keyword evidence="2" id="KW-1185">Reference proteome</keyword>
<accession>A0A162MDC8</accession>
<evidence type="ECO:0000313" key="2">
    <source>
        <dbReference type="Proteomes" id="UP000076967"/>
    </source>
</evidence>
<dbReference type="Proteomes" id="UP000076967">
    <property type="component" value="Unassembled WGS sequence"/>
</dbReference>
<dbReference type="EMBL" id="LVJH01000021">
    <property type="protein sequence ID" value="OAB42503.1"/>
    <property type="molecule type" value="Genomic_DNA"/>
</dbReference>
<comment type="caution">
    <text evidence="1">The sequence shown here is derived from an EMBL/GenBank/DDBJ whole genome shotgun (WGS) entry which is preliminary data.</text>
</comment>
<sequence>MIQIHLPNDLKSSTALAGLYYLSHGQSLKVEGKYDSGTYTLQQSGPGPMLLFPWSEEEVQNEVLTPPKDPSTEALFSTILLGYGQHLI</sequence>
<protein>
    <submittedName>
        <fullName evidence="1">Uncharacterized protein</fullName>
    </submittedName>
</protein>